<dbReference type="SUPFAM" id="SSF63737">
    <property type="entry name" value="Leukotriene A4 hydrolase N-terminal domain"/>
    <property type="match status" value="1"/>
</dbReference>
<evidence type="ECO:0000259" key="1">
    <source>
        <dbReference type="Pfam" id="PF01433"/>
    </source>
</evidence>
<sequence length="716" mass="82446">MDSTSPLTIQKGKNSLLTVEFAGQWRTSLSYIGKDRFRLEGVRPKAILAFNRDSLGSITGFNWVQAIPKFTYQRIFTLSKDSLLIHPSGRLSRYVGNYRLGNNPQRFLKVRIENDRLTAQHTGEGKLTLKQISENQFMLFDKDLKLVYNFIPDNHGNITTIAFSRIGAPEFVKTNADPALHKVYGFNRSNGFTRADTLRGKLTPLRACYDVLFYDLNVTVDPASKSIRGNNTIRFKAVNTFDRVQVDLFENMNIEKILYRGTSLSFRREFNAVFIEFPTPIQEGTVDEIIVLYSGRPQTPDGASLAGGIFWLWDKEGEYWIETVTQGSGASLWWPCKDHLSDKPDSMKINVTVPRGLSDISNGRLLRKTEVPGNQTRFEWHVSYPITPYGVVMNIGNYTHFSDKYISGNDTLVLNYYCMPHDQNVAKAIFKHTKPMLALFEKSFGRYPFWRDGFTVMQSIYPMEHQSAVSVGSIFNPFNSDRFDSLDVIRTMWHECAHEWWGNHVTVKDMADLWLHESFATYAEALAYEKLQNRAAMMKYLKDQKPGNNGPMLGKIDVNDFRLGDIYSKGLLMLHTLRNLIDNDSVWFDLLRGMQAHFAFQTVTTHDIVSYINNKTGTDYTYFFEQYLTKASIPKLQLAFTEQGSVTHVKYRWDVEVEKFDMPIKVTATKNIYTFIYPTRNWKDLDLGQMKTKEFKVDTDNFYIDVQNINAASQQN</sequence>
<dbReference type="SUPFAM" id="SSF55486">
    <property type="entry name" value="Metalloproteases ('zincins'), catalytic domain"/>
    <property type="match status" value="1"/>
</dbReference>
<organism evidence="2 3">
    <name type="scientific">Chryseolinea lacunae</name>
    <dbReference type="NCBI Taxonomy" id="2801331"/>
    <lineage>
        <taxon>Bacteria</taxon>
        <taxon>Pseudomonadati</taxon>
        <taxon>Bacteroidota</taxon>
        <taxon>Cytophagia</taxon>
        <taxon>Cytophagales</taxon>
        <taxon>Fulvivirgaceae</taxon>
        <taxon>Chryseolinea</taxon>
    </lineage>
</organism>
<keyword evidence="3" id="KW-1185">Reference proteome</keyword>
<evidence type="ECO:0000313" key="2">
    <source>
        <dbReference type="EMBL" id="MBL0743032.1"/>
    </source>
</evidence>
<dbReference type="Proteomes" id="UP000613030">
    <property type="component" value="Unassembled WGS sequence"/>
</dbReference>
<comment type="caution">
    <text evidence="2">The sequence shown here is derived from an EMBL/GenBank/DDBJ whole genome shotgun (WGS) entry which is preliminary data.</text>
</comment>
<dbReference type="InterPro" id="IPR050344">
    <property type="entry name" value="Peptidase_M1_aminopeptidases"/>
</dbReference>
<evidence type="ECO:0000313" key="3">
    <source>
        <dbReference type="Proteomes" id="UP000613030"/>
    </source>
</evidence>
<gene>
    <name evidence="2" type="ORF">JI741_17515</name>
</gene>
<dbReference type="Pfam" id="PF01433">
    <property type="entry name" value="Peptidase_M1"/>
    <property type="match status" value="1"/>
</dbReference>
<reference evidence="2 3" key="1">
    <citation type="submission" date="2021-01" db="EMBL/GenBank/DDBJ databases">
        <title>Chryseolinea sp. Jin1 Genome sequencing and assembly.</title>
        <authorList>
            <person name="Kim I."/>
        </authorList>
    </citation>
    <scope>NUCLEOTIDE SEQUENCE [LARGE SCALE GENOMIC DNA]</scope>
    <source>
        <strain evidence="2 3">Jin1</strain>
    </source>
</reference>
<feature type="domain" description="Peptidase M1 membrane alanine aminopeptidase" evidence="1">
    <location>
        <begin position="475"/>
        <end position="627"/>
    </location>
</feature>
<dbReference type="InterPro" id="IPR014782">
    <property type="entry name" value="Peptidase_M1_dom"/>
</dbReference>
<accession>A0ABS1KWH3</accession>
<dbReference type="CDD" id="cd09603">
    <property type="entry name" value="M1_APN_like"/>
    <property type="match status" value="1"/>
</dbReference>
<dbReference type="Gene3D" id="1.10.390.10">
    <property type="entry name" value="Neutral Protease Domain 2"/>
    <property type="match status" value="1"/>
</dbReference>
<proteinExistence type="predicted"/>
<dbReference type="RefSeq" id="WP_202011887.1">
    <property type="nucleotide sequence ID" value="NZ_JAERRB010000005.1"/>
</dbReference>
<dbReference type="PANTHER" id="PTHR11533:SF174">
    <property type="entry name" value="PUROMYCIN-SENSITIVE AMINOPEPTIDASE-RELATED"/>
    <property type="match status" value="1"/>
</dbReference>
<dbReference type="InterPro" id="IPR027268">
    <property type="entry name" value="Peptidase_M4/M1_CTD_sf"/>
</dbReference>
<dbReference type="InterPro" id="IPR042097">
    <property type="entry name" value="Aminopeptidase_N-like_N_sf"/>
</dbReference>
<name>A0ABS1KWH3_9BACT</name>
<dbReference type="PANTHER" id="PTHR11533">
    <property type="entry name" value="PROTEASE M1 ZINC METALLOPROTEASE"/>
    <property type="match status" value="1"/>
</dbReference>
<dbReference type="EMBL" id="JAERRB010000005">
    <property type="protein sequence ID" value="MBL0743032.1"/>
    <property type="molecule type" value="Genomic_DNA"/>
</dbReference>
<protein>
    <submittedName>
        <fullName evidence="2">M1 family peptidase</fullName>
    </submittedName>
</protein>
<dbReference type="Gene3D" id="2.60.40.1730">
    <property type="entry name" value="tricorn interacting facor f3 domain"/>
    <property type="match status" value="1"/>
</dbReference>